<evidence type="ECO:0000256" key="1">
    <source>
        <dbReference type="ARBA" id="ARBA00004479"/>
    </source>
</evidence>
<evidence type="ECO:0000256" key="14">
    <source>
        <dbReference type="ARBA" id="ARBA00023170"/>
    </source>
</evidence>
<feature type="transmembrane region" description="Helical" evidence="17">
    <location>
        <begin position="261"/>
        <end position="284"/>
    </location>
</feature>
<feature type="binding site" evidence="16">
    <location>
        <position position="362"/>
    </location>
    <ligand>
        <name>ATP</name>
        <dbReference type="ChEBI" id="CHEBI:30616"/>
    </ligand>
</feature>
<proteinExistence type="predicted"/>
<evidence type="ECO:0000256" key="17">
    <source>
        <dbReference type="SAM" id="Phobius"/>
    </source>
</evidence>
<protein>
    <recommendedName>
        <fullName evidence="2">non-specific serine/threonine protein kinase</fullName>
        <ecNumber evidence="2">2.7.11.1</ecNumber>
    </recommendedName>
</protein>
<keyword evidence="9 16" id="KW-0547">Nucleotide-binding</keyword>
<keyword evidence="13 17" id="KW-0472">Membrane</keyword>
<evidence type="ECO:0000256" key="15">
    <source>
        <dbReference type="ARBA" id="ARBA00023180"/>
    </source>
</evidence>
<keyword evidence="11 16" id="KW-0067">ATP-binding</keyword>
<name>A0ABC8TID8_9AQUA</name>
<dbReference type="EC" id="2.7.11.1" evidence="2"/>
<dbReference type="PANTHER" id="PTHR45974:SF242">
    <property type="entry name" value="LEUCINE-RICH REPEAT PROTEIN KINASE FAMILY PROTEIN"/>
    <property type="match status" value="1"/>
</dbReference>
<dbReference type="GO" id="GO:0004674">
    <property type="term" value="F:protein serine/threonine kinase activity"/>
    <property type="evidence" value="ECO:0007669"/>
    <property type="project" value="UniProtKB-KW"/>
</dbReference>
<evidence type="ECO:0000313" key="20">
    <source>
        <dbReference type="Proteomes" id="UP001642360"/>
    </source>
</evidence>
<evidence type="ECO:0000313" key="19">
    <source>
        <dbReference type="EMBL" id="CAK9166739.1"/>
    </source>
</evidence>
<dbReference type="CDD" id="cd12087">
    <property type="entry name" value="TM_EGFR-like"/>
    <property type="match status" value="1"/>
</dbReference>
<dbReference type="GO" id="GO:0016020">
    <property type="term" value="C:membrane"/>
    <property type="evidence" value="ECO:0007669"/>
    <property type="project" value="UniProtKB-SubCell"/>
</dbReference>
<evidence type="ECO:0000259" key="18">
    <source>
        <dbReference type="PROSITE" id="PS50011"/>
    </source>
</evidence>
<dbReference type="InterPro" id="IPR008271">
    <property type="entry name" value="Ser/Thr_kinase_AS"/>
</dbReference>
<accession>A0ABC8TID8</accession>
<dbReference type="InterPro" id="IPR032675">
    <property type="entry name" value="LRR_dom_sf"/>
</dbReference>
<dbReference type="SUPFAM" id="SSF56112">
    <property type="entry name" value="Protein kinase-like (PK-like)"/>
    <property type="match status" value="1"/>
</dbReference>
<evidence type="ECO:0000256" key="6">
    <source>
        <dbReference type="ARBA" id="ARBA00022692"/>
    </source>
</evidence>
<evidence type="ECO:0000256" key="13">
    <source>
        <dbReference type="ARBA" id="ARBA00023136"/>
    </source>
</evidence>
<dbReference type="GO" id="GO:0005524">
    <property type="term" value="F:ATP binding"/>
    <property type="evidence" value="ECO:0007669"/>
    <property type="project" value="UniProtKB-UniRule"/>
</dbReference>
<feature type="non-terminal residue" evidence="19">
    <location>
        <position position="1"/>
    </location>
</feature>
<evidence type="ECO:0000256" key="3">
    <source>
        <dbReference type="ARBA" id="ARBA00022527"/>
    </source>
</evidence>
<dbReference type="AlphaFoldDB" id="A0ABC8TID8"/>
<dbReference type="FunFam" id="3.30.200.20:FF:000328">
    <property type="entry name" value="Leucine-rich repeat protein kinase family protein"/>
    <property type="match status" value="1"/>
</dbReference>
<keyword evidence="4" id="KW-0433">Leucine-rich repeat</keyword>
<evidence type="ECO:0000256" key="2">
    <source>
        <dbReference type="ARBA" id="ARBA00012513"/>
    </source>
</evidence>
<evidence type="ECO:0000256" key="4">
    <source>
        <dbReference type="ARBA" id="ARBA00022614"/>
    </source>
</evidence>
<dbReference type="CDD" id="cd14066">
    <property type="entry name" value="STKc_IRAK"/>
    <property type="match status" value="1"/>
</dbReference>
<keyword evidence="6 17" id="KW-0812">Transmembrane</keyword>
<dbReference type="EMBL" id="CAUOFW020004677">
    <property type="protein sequence ID" value="CAK9166739.1"/>
    <property type="molecule type" value="Genomic_DNA"/>
</dbReference>
<evidence type="ECO:0000256" key="9">
    <source>
        <dbReference type="ARBA" id="ARBA00022741"/>
    </source>
</evidence>
<keyword evidence="14" id="KW-0675">Receptor</keyword>
<dbReference type="Gene3D" id="3.80.10.10">
    <property type="entry name" value="Ribonuclease Inhibitor"/>
    <property type="match status" value="1"/>
</dbReference>
<dbReference type="Gene3D" id="3.30.200.20">
    <property type="entry name" value="Phosphorylase Kinase, domain 1"/>
    <property type="match status" value="1"/>
</dbReference>
<keyword evidence="3" id="KW-0723">Serine/threonine-protein kinase</keyword>
<dbReference type="FunFam" id="1.10.510.10:FF:000453">
    <property type="entry name" value="LRR receptor-like serine/threonine-protein kinase HSL2"/>
    <property type="match status" value="1"/>
</dbReference>
<gene>
    <name evidence="19" type="ORF">ILEXP_LOCUS35977</name>
</gene>
<keyword evidence="7" id="KW-0732">Signal</keyword>
<comment type="subcellular location">
    <subcellularLocation>
        <location evidence="1">Membrane</location>
        <topology evidence="1">Single-pass type I membrane protein</topology>
    </subcellularLocation>
</comment>
<dbReference type="InterPro" id="IPR011009">
    <property type="entry name" value="Kinase-like_dom_sf"/>
</dbReference>
<evidence type="ECO:0000256" key="7">
    <source>
        <dbReference type="ARBA" id="ARBA00022729"/>
    </source>
</evidence>
<evidence type="ECO:0000256" key="5">
    <source>
        <dbReference type="ARBA" id="ARBA00022679"/>
    </source>
</evidence>
<keyword evidence="12 17" id="KW-1133">Transmembrane helix</keyword>
<dbReference type="InterPro" id="IPR001245">
    <property type="entry name" value="Ser-Thr/Tyr_kinase_cat_dom"/>
</dbReference>
<keyword evidence="20" id="KW-1185">Reference proteome</keyword>
<keyword evidence="15" id="KW-0325">Glycoprotein</keyword>
<evidence type="ECO:0000256" key="10">
    <source>
        <dbReference type="ARBA" id="ARBA00022777"/>
    </source>
</evidence>
<dbReference type="SUPFAM" id="SSF52058">
    <property type="entry name" value="L domain-like"/>
    <property type="match status" value="1"/>
</dbReference>
<dbReference type="PANTHER" id="PTHR45974">
    <property type="entry name" value="RECEPTOR-LIKE PROTEIN 55"/>
    <property type="match status" value="1"/>
</dbReference>
<keyword evidence="5" id="KW-0808">Transferase</keyword>
<dbReference type="PROSITE" id="PS00107">
    <property type="entry name" value="PROTEIN_KINASE_ATP"/>
    <property type="match status" value="1"/>
</dbReference>
<dbReference type="Pfam" id="PF07714">
    <property type="entry name" value="PK_Tyr_Ser-Thr"/>
    <property type="match status" value="1"/>
</dbReference>
<dbReference type="InterPro" id="IPR017441">
    <property type="entry name" value="Protein_kinase_ATP_BS"/>
</dbReference>
<evidence type="ECO:0000256" key="12">
    <source>
        <dbReference type="ARBA" id="ARBA00022989"/>
    </source>
</evidence>
<keyword evidence="10" id="KW-0418">Kinase</keyword>
<comment type="caution">
    <text evidence="19">The sequence shown here is derived from an EMBL/GenBank/DDBJ whole genome shotgun (WGS) entry which is preliminary data.</text>
</comment>
<organism evidence="19 20">
    <name type="scientific">Ilex paraguariensis</name>
    <name type="common">yerba mate</name>
    <dbReference type="NCBI Taxonomy" id="185542"/>
    <lineage>
        <taxon>Eukaryota</taxon>
        <taxon>Viridiplantae</taxon>
        <taxon>Streptophyta</taxon>
        <taxon>Embryophyta</taxon>
        <taxon>Tracheophyta</taxon>
        <taxon>Spermatophyta</taxon>
        <taxon>Magnoliopsida</taxon>
        <taxon>eudicotyledons</taxon>
        <taxon>Gunneridae</taxon>
        <taxon>Pentapetalae</taxon>
        <taxon>asterids</taxon>
        <taxon>campanulids</taxon>
        <taxon>Aquifoliales</taxon>
        <taxon>Aquifoliaceae</taxon>
        <taxon>Ilex</taxon>
    </lineage>
</organism>
<dbReference type="Proteomes" id="UP001642360">
    <property type="component" value="Unassembled WGS sequence"/>
</dbReference>
<feature type="domain" description="Protein kinase" evidence="18">
    <location>
        <begin position="334"/>
        <end position="607"/>
    </location>
</feature>
<evidence type="ECO:0000256" key="16">
    <source>
        <dbReference type="PROSITE-ProRule" id="PRU10141"/>
    </source>
</evidence>
<reference evidence="19 20" key="1">
    <citation type="submission" date="2024-02" db="EMBL/GenBank/DDBJ databases">
        <authorList>
            <person name="Vignale AGUSTIN F."/>
            <person name="Sosa J E."/>
            <person name="Modenutti C."/>
        </authorList>
    </citation>
    <scope>NUCLEOTIDE SEQUENCE [LARGE SCALE GENOMIC DNA]</scope>
</reference>
<keyword evidence="8" id="KW-0677">Repeat</keyword>
<sequence length="650" mass="71881">DMSNNSFDVSEIPVWFTEIQSLTTLVMENTQLEAHIPVNLFSLPQLETVVLSNNKLNGTLDIGNSYSNNLTVDLQNNSISDFTQKASYNMVLKLVGNPICQGNGAAERYCTIQKSYPSNCTPTNNCTTAVCHSGSISSPYCKCAYPYTGTLHFISISFSNLENSSYFRTLAGSLMSAFLSNKLPVDSVSLCDPTVNLYSYLQIKLQIFPSGLDHFNRTGISTVGFLLTSQSFPIPNYGPYFFIDEGYCCFAGAKKPSKTGIIVGAVVGGSFVLVLLILGARFCAFHLKRKAKRAVQQSNPFANWDRDESSGGVPQLKGARWFSFEELRKCTNNFAEVNAIGSGGYGKVYRGTIASDQLVAIKRAQRGSLQGALEFKTEIELLSRIHHKNVVSLVGFCYEQGEQMLVYEYIPNGNLKDGLSGKSGFRLNWMRRLRIALDSAKGLAYMHELANPPIIHRDIKSTNILLDDHLNAKVADFGLSKLLADTSKSYVSTQVKGTMGYMDPEYYTTQQLSEKSDVYSFGIVLLELVTARAPIERGKYIVVMVKDAIANSTDQYYIRDILDPTLGSSAKLGGLKKFVELAMRCVKDYSCERPTMGEVVREIENIMQLASSNKNSETEFASSSNEGMSDWGKAFDYSGGFLPRDLEGHW</sequence>
<dbReference type="PROSITE" id="PS00108">
    <property type="entry name" value="PROTEIN_KINASE_ST"/>
    <property type="match status" value="1"/>
</dbReference>
<evidence type="ECO:0000256" key="11">
    <source>
        <dbReference type="ARBA" id="ARBA00022840"/>
    </source>
</evidence>
<dbReference type="InterPro" id="IPR000719">
    <property type="entry name" value="Prot_kinase_dom"/>
</dbReference>
<dbReference type="Gene3D" id="1.10.510.10">
    <property type="entry name" value="Transferase(Phosphotransferase) domain 1"/>
    <property type="match status" value="1"/>
</dbReference>
<dbReference type="PROSITE" id="PS50011">
    <property type="entry name" value="PROTEIN_KINASE_DOM"/>
    <property type="match status" value="1"/>
</dbReference>
<evidence type="ECO:0000256" key="8">
    <source>
        <dbReference type="ARBA" id="ARBA00022737"/>
    </source>
</evidence>
<dbReference type="SMART" id="SM00220">
    <property type="entry name" value="S_TKc"/>
    <property type="match status" value="1"/>
</dbReference>